<sequence>MKKPIEAIIDSVIIEPNKIQPIIVHFQNGQLKDEETNKMKCQLYNDEDKQKVVLAMTNGQVAYKGHRPDFKKELTYTMLAIHNKKTGKVRLVQAEHWNVAPVLDQLTNNNDDQNVDKNAELNKKFGSKKVKRRTEQHEKMKVNVEDIKEQLEKTVQDVQIDKEDLENNAKDDLIDGQILPPCYKDAKHESEIYNIYDIVPKKILKTLYVASVDISESDIVDKPTFFKKTVEYVKTDPKSAFKIAMLLYIEAIANWLNKPVKSAKSKDFNVCEHSADVNSYVLQNYSIHNGRLKPLIMRHKGLIHCIILGLIIWDYRLDIEQFNTMFTLRLGTKKLIELARCIRAVPVKDDKKSVVLKIPVPEPVSKVISKKKK</sequence>
<evidence type="ECO:0000256" key="2">
    <source>
        <dbReference type="ARBA" id="ARBA00009430"/>
    </source>
</evidence>
<evidence type="ECO:0000256" key="1">
    <source>
        <dbReference type="ARBA" id="ARBA00004604"/>
    </source>
</evidence>
<dbReference type="GO" id="GO:0005730">
    <property type="term" value="C:nucleolus"/>
    <property type="evidence" value="ECO:0007669"/>
    <property type="project" value="UniProtKB-SubCell"/>
</dbReference>
<protein>
    <recommendedName>
        <fullName evidence="9">DNA-directed RNA polymerase I subunit RPA49</fullName>
    </recommendedName>
</protein>
<evidence type="ECO:0000256" key="5">
    <source>
        <dbReference type="ARBA" id="ARBA00023242"/>
    </source>
</evidence>
<comment type="subcellular location">
    <subcellularLocation>
        <location evidence="1">Nucleus</location>
        <location evidence="1">Nucleolus</location>
    </subcellularLocation>
</comment>
<gene>
    <name evidence="7" type="ORF">TKK_008240</name>
</gene>
<evidence type="ECO:0000313" key="8">
    <source>
        <dbReference type="Proteomes" id="UP001627154"/>
    </source>
</evidence>
<evidence type="ECO:0000256" key="4">
    <source>
        <dbReference type="ARBA" id="ARBA00023163"/>
    </source>
</evidence>
<dbReference type="Pfam" id="PF06870">
    <property type="entry name" value="RNA_pol_I_A49"/>
    <property type="match status" value="1"/>
</dbReference>
<keyword evidence="6" id="KW-0175">Coiled coil</keyword>
<keyword evidence="8" id="KW-1185">Reference proteome</keyword>
<name>A0ABD2WYV0_9HYME</name>
<accession>A0ABD2WYV0</accession>
<proteinExistence type="inferred from homology"/>
<evidence type="ECO:0000256" key="6">
    <source>
        <dbReference type="SAM" id="Coils"/>
    </source>
</evidence>
<keyword evidence="5" id="KW-0539">Nucleus</keyword>
<evidence type="ECO:0008006" key="9">
    <source>
        <dbReference type="Google" id="ProtNLM"/>
    </source>
</evidence>
<dbReference type="EMBL" id="JBJJXI010000060">
    <property type="protein sequence ID" value="KAL3398010.1"/>
    <property type="molecule type" value="Genomic_DNA"/>
</dbReference>
<comment type="caution">
    <text evidence="7">The sequence shown here is derived from an EMBL/GenBank/DDBJ whole genome shotgun (WGS) entry which is preliminary data.</text>
</comment>
<dbReference type="AlphaFoldDB" id="A0ABD2WYV0"/>
<keyword evidence="3" id="KW-0240">DNA-directed RNA polymerase</keyword>
<dbReference type="Proteomes" id="UP001627154">
    <property type="component" value="Unassembled WGS sequence"/>
</dbReference>
<comment type="similarity">
    <text evidence="2">Belongs to the eukaryotic RPA49/POLR1E RNA polymerase subunit family.</text>
</comment>
<organism evidence="7 8">
    <name type="scientific">Trichogramma kaykai</name>
    <dbReference type="NCBI Taxonomy" id="54128"/>
    <lineage>
        <taxon>Eukaryota</taxon>
        <taxon>Metazoa</taxon>
        <taxon>Ecdysozoa</taxon>
        <taxon>Arthropoda</taxon>
        <taxon>Hexapoda</taxon>
        <taxon>Insecta</taxon>
        <taxon>Pterygota</taxon>
        <taxon>Neoptera</taxon>
        <taxon>Endopterygota</taxon>
        <taxon>Hymenoptera</taxon>
        <taxon>Apocrita</taxon>
        <taxon>Proctotrupomorpha</taxon>
        <taxon>Chalcidoidea</taxon>
        <taxon>Trichogrammatidae</taxon>
        <taxon>Trichogramma</taxon>
    </lineage>
</organism>
<feature type="coiled-coil region" evidence="6">
    <location>
        <begin position="103"/>
        <end position="168"/>
    </location>
</feature>
<reference evidence="7 8" key="1">
    <citation type="journal article" date="2024" name="bioRxiv">
        <title>A reference genome for Trichogramma kaykai: A tiny desert-dwelling parasitoid wasp with competing sex-ratio distorters.</title>
        <authorList>
            <person name="Culotta J."/>
            <person name="Lindsey A.R."/>
        </authorList>
    </citation>
    <scope>NUCLEOTIDE SEQUENCE [LARGE SCALE GENOMIC DNA]</scope>
    <source>
        <strain evidence="7 8">KSX58</strain>
    </source>
</reference>
<evidence type="ECO:0000313" key="7">
    <source>
        <dbReference type="EMBL" id="KAL3398010.1"/>
    </source>
</evidence>
<dbReference type="InterPro" id="IPR009668">
    <property type="entry name" value="RNA_pol-assoc_fac_A49-like"/>
</dbReference>
<keyword evidence="4" id="KW-0804">Transcription</keyword>
<evidence type="ECO:0000256" key="3">
    <source>
        <dbReference type="ARBA" id="ARBA00022478"/>
    </source>
</evidence>
<dbReference type="GO" id="GO:0000428">
    <property type="term" value="C:DNA-directed RNA polymerase complex"/>
    <property type="evidence" value="ECO:0007669"/>
    <property type="project" value="UniProtKB-KW"/>
</dbReference>
<dbReference type="PANTHER" id="PTHR14440">
    <property type="entry name" value="DNA-DIRECTED RNA POLYMERASE I SUBUNIT RPA49"/>
    <property type="match status" value="1"/>
</dbReference>